<evidence type="ECO:0000256" key="8">
    <source>
        <dbReference type="ARBA" id="ARBA00023224"/>
    </source>
</evidence>
<organism evidence="12 13">
    <name type="scientific">Callorhinchus milii</name>
    <name type="common">Ghost shark</name>
    <dbReference type="NCBI Taxonomy" id="7868"/>
    <lineage>
        <taxon>Eukaryota</taxon>
        <taxon>Metazoa</taxon>
        <taxon>Chordata</taxon>
        <taxon>Craniata</taxon>
        <taxon>Vertebrata</taxon>
        <taxon>Chondrichthyes</taxon>
        <taxon>Holocephali</taxon>
        <taxon>Chimaeriformes</taxon>
        <taxon>Callorhinchidae</taxon>
        <taxon>Callorhinchus</taxon>
    </lineage>
</organism>
<dbReference type="InParanoid" id="A0A4W3GDZ9"/>
<name>A0A4W3GDZ9_CALMI</name>
<reference evidence="13" key="2">
    <citation type="journal article" date="2007" name="PLoS Biol.">
        <title>Survey sequencing and comparative analysis of the elephant shark (Callorhinchus milii) genome.</title>
        <authorList>
            <person name="Venkatesh B."/>
            <person name="Kirkness E.F."/>
            <person name="Loh Y.H."/>
            <person name="Halpern A.L."/>
            <person name="Lee A.P."/>
            <person name="Johnson J."/>
            <person name="Dandona N."/>
            <person name="Viswanathan L.D."/>
            <person name="Tay A."/>
            <person name="Venter J.C."/>
            <person name="Strausberg R.L."/>
            <person name="Brenner S."/>
        </authorList>
    </citation>
    <scope>NUCLEOTIDE SEQUENCE [LARGE SCALE GENOMIC DNA]</scope>
</reference>
<dbReference type="PRINTS" id="PR00237">
    <property type="entry name" value="GPCRRHODOPSN"/>
</dbReference>
<evidence type="ECO:0000313" key="12">
    <source>
        <dbReference type="Ensembl" id="ENSCMIP00000001548.1"/>
    </source>
</evidence>
<evidence type="ECO:0000256" key="2">
    <source>
        <dbReference type="ARBA" id="ARBA00022475"/>
    </source>
</evidence>
<dbReference type="AlphaFoldDB" id="A0A4W3GDZ9"/>
<evidence type="ECO:0000256" key="5">
    <source>
        <dbReference type="ARBA" id="ARBA00023040"/>
    </source>
</evidence>
<evidence type="ECO:0000256" key="7">
    <source>
        <dbReference type="ARBA" id="ARBA00023170"/>
    </source>
</evidence>
<keyword evidence="7 9" id="KW-0675">Receptor</keyword>
<dbReference type="Gene3D" id="1.20.1070.10">
    <property type="entry name" value="Rhodopsin 7-helix transmembrane proteins"/>
    <property type="match status" value="1"/>
</dbReference>
<keyword evidence="5 9" id="KW-0297">G-protein coupled receptor</keyword>
<evidence type="ECO:0000256" key="9">
    <source>
        <dbReference type="RuleBase" id="RU000688"/>
    </source>
</evidence>
<feature type="transmembrane region" description="Helical" evidence="10">
    <location>
        <begin position="79"/>
        <end position="107"/>
    </location>
</feature>
<evidence type="ECO:0000256" key="10">
    <source>
        <dbReference type="SAM" id="Phobius"/>
    </source>
</evidence>
<feature type="transmembrane region" description="Helical" evidence="10">
    <location>
        <begin position="128"/>
        <end position="151"/>
    </location>
</feature>
<dbReference type="GO" id="GO:0006955">
    <property type="term" value="P:immune response"/>
    <property type="evidence" value="ECO:0007669"/>
    <property type="project" value="TreeGrafter"/>
</dbReference>
<keyword evidence="2" id="KW-1003">Cell membrane</keyword>
<reference evidence="12" key="4">
    <citation type="submission" date="2025-08" db="UniProtKB">
        <authorList>
            <consortium name="Ensembl"/>
        </authorList>
    </citation>
    <scope>IDENTIFICATION</scope>
</reference>
<keyword evidence="8 9" id="KW-0807">Transducer</keyword>
<keyword evidence="6 10" id="KW-0472">Membrane</keyword>
<dbReference type="PANTHER" id="PTHR10489">
    <property type="entry name" value="CELL ADHESION MOLECULE"/>
    <property type="match status" value="1"/>
</dbReference>
<dbReference type="GO" id="GO:0016493">
    <property type="term" value="F:C-C chemokine receptor activity"/>
    <property type="evidence" value="ECO:0007669"/>
    <property type="project" value="TreeGrafter"/>
</dbReference>
<dbReference type="GO" id="GO:0019722">
    <property type="term" value="P:calcium-mediated signaling"/>
    <property type="evidence" value="ECO:0007669"/>
    <property type="project" value="TreeGrafter"/>
</dbReference>
<dbReference type="InterPro" id="IPR000276">
    <property type="entry name" value="GPCR_Rhodpsn"/>
</dbReference>
<dbReference type="Ensembl" id="ENSCMIT00000001612.1">
    <property type="protein sequence ID" value="ENSCMIP00000001548.1"/>
    <property type="gene ID" value="ENSCMIG00000000987.1"/>
</dbReference>
<dbReference type="GO" id="GO:0007204">
    <property type="term" value="P:positive regulation of cytosolic calcium ion concentration"/>
    <property type="evidence" value="ECO:0007669"/>
    <property type="project" value="TreeGrafter"/>
</dbReference>
<evidence type="ECO:0000256" key="1">
    <source>
        <dbReference type="ARBA" id="ARBA00004651"/>
    </source>
</evidence>
<dbReference type="PROSITE" id="PS50262">
    <property type="entry name" value="G_PROTEIN_RECEP_F1_2"/>
    <property type="match status" value="1"/>
</dbReference>
<keyword evidence="13" id="KW-1185">Reference proteome</keyword>
<dbReference type="Proteomes" id="UP000314986">
    <property type="component" value="Unassembled WGS sequence"/>
</dbReference>
<feature type="transmembrane region" description="Helical" evidence="10">
    <location>
        <begin position="220"/>
        <end position="237"/>
    </location>
</feature>
<dbReference type="GO" id="GO:0019957">
    <property type="term" value="F:C-C chemokine binding"/>
    <property type="evidence" value="ECO:0007669"/>
    <property type="project" value="TreeGrafter"/>
</dbReference>
<comment type="subcellular location">
    <subcellularLocation>
        <location evidence="1">Cell membrane</location>
        <topology evidence="1">Multi-pass membrane protein</topology>
    </subcellularLocation>
</comment>
<evidence type="ECO:0000313" key="13">
    <source>
        <dbReference type="Proteomes" id="UP000314986"/>
    </source>
</evidence>
<feature type="transmembrane region" description="Helical" evidence="10">
    <location>
        <begin position="183"/>
        <end position="208"/>
    </location>
</feature>
<evidence type="ECO:0000256" key="6">
    <source>
        <dbReference type="ARBA" id="ARBA00023136"/>
    </source>
</evidence>
<accession>A0A4W3GDZ9</accession>
<evidence type="ECO:0000256" key="3">
    <source>
        <dbReference type="ARBA" id="ARBA00022692"/>
    </source>
</evidence>
<dbReference type="PROSITE" id="PS00237">
    <property type="entry name" value="G_PROTEIN_RECEP_F1_1"/>
    <property type="match status" value="1"/>
</dbReference>
<feature type="transmembrane region" description="Helical" evidence="10">
    <location>
        <begin position="50"/>
        <end position="73"/>
    </location>
</feature>
<dbReference type="PANTHER" id="PTHR10489:SF947">
    <property type="entry name" value="C-X-C CHEMOKINE RECEPTOR TYPE 3-2"/>
    <property type="match status" value="1"/>
</dbReference>
<protein>
    <submittedName>
        <fullName evidence="12">Chemokine (C-X-C motif) receptor 3, tandem duplicate 2</fullName>
    </submittedName>
</protein>
<comment type="similarity">
    <text evidence="9">Belongs to the G-protein coupled receptor 1 family.</text>
</comment>
<feature type="transmembrane region" description="Helical" evidence="10">
    <location>
        <begin position="20"/>
        <end position="38"/>
    </location>
</feature>
<dbReference type="CDD" id="cd14984">
    <property type="entry name" value="7tmA_Chemokine_R"/>
    <property type="match status" value="1"/>
</dbReference>
<dbReference type="SUPFAM" id="SSF81321">
    <property type="entry name" value="Family A G protein-coupled receptor-like"/>
    <property type="match status" value="1"/>
</dbReference>
<keyword evidence="4 10" id="KW-1133">Transmembrane helix</keyword>
<evidence type="ECO:0000256" key="4">
    <source>
        <dbReference type="ARBA" id="ARBA00022989"/>
    </source>
</evidence>
<feature type="domain" description="G-protein coupled receptors family 1 profile" evidence="11">
    <location>
        <begin position="29"/>
        <end position="284"/>
    </location>
</feature>
<dbReference type="InterPro" id="IPR017452">
    <property type="entry name" value="GPCR_Rhodpsn_7TM"/>
</dbReference>
<dbReference type="Pfam" id="PF00001">
    <property type="entry name" value="7tm_1"/>
    <property type="match status" value="1"/>
</dbReference>
<reference evidence="12" key="5">
    <citation type="submission" date="2025-09" db="UniProtKB">
        <authorList>
            <consortium name="Ensembl"/>
        </authorList>
    </citation>
    <scope>IDENTIFICATION</scope>
</reference>
<evidence type="ECO:0000259" key="11">
    <source>
        <dbReference type="PROSITE" id="PS50262"/>
    </source>
</evidence>
<sequence>YDTDFNLYDLELASPCLPSSVDAFSSVFTPAVYALVFLEEEGGEPHSKIGDLFVTHLALSDVVLLLTLPLWAAESVSSWVFGTVLCKAVGAMFLLSLYSSSFFLVCISVDRYLSIVHAVQLYRRRKPLHASLTTAGVWAASLALSCLELGYRKVQTSVYLNRSTCSYAFDPEVAGRWYLALRLVHHLACFLLPISVMFYCYCMVFRTVCRAHMQAKRKTLRLVVSIVAVFLCCWLPYNTVIFLDTLVYFGGLEPSCRTVISLDLARTVTQTLGLTHACLNPLLYAFVGVRFRQEVKELLGLSSRGRWGSGRRGILNARRSQSVASDSETSSTYYSMW</sequence>
<dbReference type="OMA" id="IVHAIHM"/>
<dbReference type="GeneTree" id="ENSGT01050000244848"/>
<dbReference type="GO" id="GO:0009897">
    <property type="term" value="C:external side of plasma membrane"/>
    <property type="evidence" value="ECO:0007669"/>
    <property type="project" value="TreeGrafter"/>
</dbReference>
<dbReference type="InterPro" id="IPR000355">
    <property type="entry name" value="Chemokine_rcpt"/>
</dbReference>
<dbReference type="GO" id="GO:0060326">
    <property type="term" value="P:cell chemotaxis"/>
    <property type="evidence" value="ECO:0007669"/>
    <property type="project" value="TreeGrafter"/>
</dbReference>
<reference evidence="13" key="3">
    <citation type="journal article" date="2014" name="Nature">
        <title>Elephant shark genome provides unique insights into gnathostome evolution.</title>
        <authorList>
            <consortium name="International Elephant Shark Genome Sequencing Consortium"/>
            <person name="Venkatesh B."/>
            <person name="Lee A.P."/>
            <person name="Ravi V."/>
            <person name="Maurya A.K."/>
            <person name="Lian M.M."/>
            <person name="Swann J.B."/>
            <person name="Ohta Y."/>
            <person name="Flajnik M.F."/>
            <person name="Sutoh Y."/>
            <person name="Kasahara M."/>
            <person name="Hoon S."/>
            <person name="Gangu V."/>
            <person name="Roy S.W."/>
            <person name="Irimia M."/>
            <person name="Korzh V."/>
            <person name="Kondrychyn I."/>
            <person name="Lim Z.W."/>
            <person name="Tay B.H."/>
            <person name="Tohari S."/>
            <person name="Kong K.W."/>
            <person name="Ho S."/>
            <person name="Lorente-Galdos B."/>
            <person name="Quilez J."/>
            <person name="Marques-Bonet T."/>
            <person name="Raney B.J."/>
            <person name="Ingham P.W."/>
            <person name="Tay A."/>
            <person name="Hillier L.W."/>
            <person name="Minx P."/>
            <person name="Boehm T."/>
            <person name="Wilson R.K."/>
            <person name="Brenner S."/>
            <person name="Warren W.C."/>
        </authorList>
    </citation>
    <scope>NUCLEOTIDE SEQUENCE [LARGE SCALE GENOMIC DNA]</scope>
</reference>
<dbReference type="InterPro" id="IPR050119">
    <property type="entry name" value="CCR1-9-like"/>
</dbReference>
<dbReference type="PRINTS" id="PR00657">
    <property type="entry name" value="CCCHEMOKINER"/>
</dbReference>
<proteinExistence type="inferred from homology"/>
<keyword evidence="3 9" id="KW-0812">Transmembrane</keyword>
<reference evidence="13" key="1">
    <citation type="journal article" date="2006" name="Science">
        <title>Ancient noncoding elements conserved in the human genome.</title>
        <authorList>
            <person name="Venkatesh B."/>
            <person name="Kirkness E.F."/>
            <person name="Loh Y.H."/>
            <person name="Halpern A.L."/>
            <person name="Lee A.P."/>
            <person name="Johnson J."/>
            <person name="Dandona N."/>
            <person name="Viswanathan L.D."/>
            <person name="Tay A."/>
            <person name="Venter J.C."/>
            <person name="Strausberg R.L."/>
            <person name="Brenner S."/>
        </authorList>
    </citation>
    <scope>NUCLEOTIDE SEQUENCE [LARGE SCALE GENOMIC DNA]</scope>
</reference>